<evidence type="ECO:0000256" key="15">
    <source>
        <dbReference type="ARBA" id="ARBA00030350"/>
    </source>
</evidence>
<feature type="compositionally biased region" description="Acidic residues" evidence="17">
    <location>
        <begin position="720"/>
        <end position="740"/>
    </location>
</feature>
<dbReference type="GO" id="GO:0016757">
    <property type="term" value="F:glycosyltransferase activity"/>
    <property type="evidence" value="ECO:0007669"/>
    <property type="project" value="UniProtKB-KW"/>
</dbReference>
<dbReference type="Pfam" id="PF00957">
    <property type="entry name" value="Synaptobrevin"/>
    <property type="match status" value="1"/>
</dbReference>
<dbReference type="Proteomes" id="UP000797356">
    <property type="component" value="Chromosome 14"/>
</dbReference>
<dbReference type="Gene3D" id="1.20.5.110">
    <property type="match status" value="1"/>
</dbReference>
<keyword evidence="11" id="KW-0472">Membrane</keyword>
<gene>
    <name evidence="20" type="ORF">COCNU_14G012740</name>
</gene>
<keyword evidence="16" id="KW-0175">Coiled coil</keyword>
<name>A0A8K0IW58_COCNU</name>
<evidence type="ECO:0000256" key="7">
    <source>
        <dbReference type="ARBA" id="ARBA00022679"/>
    </source>
</evidence>
<feature type="compositionally biased region" description="Basic and acidic residues" evidence="17">
    <location>
        <begin position="742"/>
        <end position="752"/>
    </location>
</feature>
<keyword evidence="21" id="KW-1185">Reference proteome</keyword>
<evidence type="ECO:0000259" key="18">
    <source>
        <dbReference type="PROSITE" id="PS50859"/>
    </source>
</evidence>
<evidence type="ECO:0000256" key="17">
    <source>
        <dbReference type="SAM" id="MobiDB-lite"/>
    </source>
</evidence>
<dbReference type="SMART" id="SM01270">
    <property type="entry name" value="Longin"/>
    <property type="match status" value="1"/>
</dbReference>
<dbReference type="PANTHER" id="PTHR31741">
    <property type="entry name" value="OS02G0726500 PROTEIN-RELATED"/>
    <property type="match status" value="1"/>
</dbReference>
<dbReference type="CDD" id="cd14824">
    <property type="entry name" value="Longin"/>
    <property type="match status" value="1"/>
</dbReference>
<dbReference type="SUPFAM" id="SSF58038">
    <property type="entry name" value="SNARE fusion complex"/>
    <property type="match status" value="1"/>
</dbReference>
<dbReference type="InterPro" id="IPR011012">
    <property type="entry name" value="Longin-like_dom_sf"/>
</dbReference>
<dbReference type="InterPro" id="IPR042855">
    <property type="entry name" value="V_SNARE_CC"/>
</dbReference>
<evidence type="ECO:0000256" key="5">
    <source>
        <dbReference type="ARBA" id="ARBA00008025"/>
    </source>
</evidence>
<dbReference type="Pfam" id="PF13774">
    <property type="entry name" value="Longin"/>
    <property type="match status" value="1"/>
</dbReference>
<evidence type="ECO:0000256" key="6">
    <source>
        <dbReference type="ARBA" id="ARBA00022676"/>
    </source>
</evidence>
<evidence type="ECO:0000256" key="4">
    <source>
        <dbReference type="ARBA" id="ARBA00007737"/>
    </source>
</evidence>
<evidence type="ECO:0000256" key="16">
    <source>
        <dbReference type="PROSITE-ProRule" id="PRU00290"/>
    </source>
</evidence>
<dbReference type="PANTHER" id="PTHR31741:SF6">
    <property type="entry name" value="PROTEIN EMBRYO SAC DEVELOPMENT ARREST 30"/>
    <property type="match status" value="1"/>
</dbReference>
<evidence type="ECO:0000256" key="13">
    <source>
        <dbReference type="ARBA" id="ARBA00023253"/>
    </source>
</evidence>
<dbReference type="PROSITE" id="PS50859">
    <property type="entry name" value="LONGIN"/>
    <property type="match status" value="1"/>
</dbReference>
<keyword evidence="9" id="KW-0735">Signal-anchor</keyword>
<dbReference type="AlphaFoldDB" id="A0A8K0IW58"/>
<reference evidence="20" key="2">
    <citation type="submission" date="2019-07" db="EMBL/GenBank/DDBJ databases">
        <authorList>
            <person name="Yang Y."/>
            <person name="Bocs S."/>
            <person name="Baudouin L."/>
        </authorList>
    </citation>
    <scope>NUCLEOTIDE SEQUENCE</scope>
    <source>
        <tissue evidence="20">Spear leaf of Hainan Tall coconut</tissue>
    </source>
</reference>
<feature type="domain" description="Longin" evidence="18">
    <location>
        <begin position="10"/>
        <end position="114"/>
    </location>
</feature>
<evidence type="ECO:0000256" key="8">
    <source>
        <dbReference type="ARBA" id="ARBA00022692"/>
    </source>
</evidence>
<proteinExistence type="inferred from homology"/>
<keyword evidence="14" id="KW-0119">Carbohydrate metabolism</keyword>
<evidence type="ECO:0000256" key="3">
    <source>
        <dbReference type="ARBA" id="ARBA00004881"/>
    </source>
</evidence>
<dbReference type="PROSITE" id="PS50892">
    <property type="entry name" value="V_SNARE"/>
    <property type="match status" value="1"/>
</dbReference>
<dbReference type="SUPFAM" id="SSF64356">
    <property type="entry name" value="SNARE-like"/>
    <property type="match status" value="1"/>
</dbReference>
<evidence type="ECO:0000256" key="9">
    <source>
        <dbReference type="ARBA" id="ARBA00022968"/>
    </source>
</evidence>
<comment type="pathway">
    <text evidence="3">Glycan metabolism.</text>
</comment>
<sequence length="761" mass="85505">MGQQSLIYSFVARGTVILAEYTEFTGNFTSIASQCLQKLPASNNKFTYNCDGHTFNYLVEEGYTYCVVAVESAGRQIPIAFLERIKEDFNKRYGGGKAATAAANSLNRDFGPKLKEHMQYCVDHPEEISKLAKVKAQVSEVKGVMMENIEKVLDRGEKIELLVDKTENLRSQVCNSRLPTLEKASGCVIGFAPRILKEQNGFIYAKIYGGFAKIRSSICDLVAIARLLNATLVIPEIQESLHSKGIRFLFPLIPFLSFSYLYNEEQFIAALSNDVIVVKSLPNDLKEARKKTKFPTVSPRNSAPPSFYLTEVLPNLKRSKVVGLIINNGGCLQVLFWFPALATAFDTKSMAEYQRLRCRVAFHALQFRPEIQVLGNQIVERLRAFGRPYLAYHPGLVRDTLAFHGCAELFQDVHTELIQYRRKQMIKHGIVHEGLSVDSVAQKKNGSCPLMPEEVGLLLRAMGYPPNTIIYVAGAETKKELSSLFGPEYPLPSNLHQPSPVKSEKQLIEEWKRAGPRPRPLPPPPARPFYQHEKEGWYGWVAETDKEPDPLPLDLRTQAHRLLWDALDYYVSIEADAFFPGFNNDGSGWPDFSGLIMGHRLYQTASGMTYRPDRKTIVELFETNRDNLYHPKRNWTVLVRDHLNKSLGVDGFIAEAQLSKPASFLSHPLPECSCRTSTLPNNSKLVKGQNGELLYGGEDRCPDWMVHGLAMVSAKATGAQDEEVEEGELPEDDSDEEGDSENGSRIDGNRPEQDEEMDPDD</sequence>
<evidence type="ECO:0000256" key="2">
    <source>
        <dbReference type="ARBA" id="ARBA00004606"/>
    </source>
</evidence>
<dbReference type="GO" id="GO:0005794">
    <property type="term" value="C:Golgi apparatus"/>
    <property type="evidence" value="ECO:0007669"/>
    <property type="project" value="TreeGrafter"/>
</dbReference>
<dbReference type="PRINTS" id="PR00219">
    <property type="entry name" value="SYNAPTOBREVN"/>
</dbReference>
<organism evidence="20 21">
    <name type="scientific">Cocos nucifera</name>
    <name type="common">Coconut palm</name>
    <dbReference type="NCBI Taxonomy" id="13894"/>
    <lineage>
        <taxon>Eukaryota</taxon>
        <taxon>Viridiplantae</taxon>
        <taxon>Streptophyta</taxon>
        <taxon>Embryophyta</taxon>
        <taxon>Tracheophyta</taxon>
        <taxon>Spermatophyta</taxon>
        <taxon>Magnoliopsida</taxon>
        <taxon>Liliopsida</taxon>
        <taxon>Arecaceae</taxon>
        <taxon>Arecoideae</taxon>
        <taxon>Cocoseae</taxon>
        <taxon>Attaleinae</taxon>
        <taxon>Cocos</taxon>
    </lineage>
</organism>
<dbReference type="InterPro" id="IPR019378">
    <property type="entry name" value="GDP-Fuc_O-FucTrfase"/>
</dbReference>
<keyword evidence="8" id="KW-0812">Transmembrane</keyword>
<dbReference type="PROSITE" id="PS00417">
    <property type="entry name" value="SYNAPTOBREVIN"/>
    <property type="match status" value="1"/>
</dbReference>
<protein>
    <recommendedName>
        <fullName evidence="15">O-fucosyltransferase family protein</fullName>
    </recommendedName>
</protein>
<accession>A0A8K0IW58</accession>
<comment type="caution">
    <text evidence="20">The sequence shown here is derived from an EMBL/GenBank/DDBJ whole genome shotgun (WGS) entry which is preliminary data.</text>
</comment>
<dbReference type="FunFam" id="3.30.450.50:FF:000002">
    <property type="entry name" value="Vesicle-associated membrane protein 722"/>
    <property type="match status" value="1"/>
</dbReference>
<dbReference type="GO" id="GO:0006004">
    <property type="term" value="P:fucose metabolic process"/>
    <property type="evidence" value="ECO:0007669"/>
    <property type="project" value="UniProtKB-KW"/>
</dbReference>
<evidence type="ECO:0000259" key="19">
    <source>
        <dbReference type="PROSITE" id="PS50892"/>
    </source>
</evidence>
<keyword evidence="6" id="KW-0328">Glycosyltransferase</keyword>
<keyword evidence="12" id="KW-0325">Glycoprotein</keyword>
<dbReference type="GO" id="GO:0016020">
    <property type="term" value="C:membrane"/>
    <property type="evidence" value="ECO:0007669"/>
    <property type="project" value="UniProtKB-SubCell"/>
</dbReference>
<dbReference type="EMBL" id="CM017885">
    <property type="protein sequence ID" value="KAG1368806.1"/>
    <property type="molecule type" value="Genomic_DNA"/>
</dbReference>
<feature type="region of interest" description="Disordered" evidence="17">
    <location>
        <begin position="715"/>
        <end position="761"/>
    </location>
</feature>
<keyword evidence="13" id="KW-0294">Fucose metabolism</keyword>
<dbReference type="CDD" id="cd15843">
    <property type="entry name" value="R-SNARE"/>
    <property type="match status" value="1"/>
</dbReference>
<dbReference type="InterPro" id="IPR001388">
    <property type="entry name" value="Synaptobrevin-like"/>
</dbReference>
<evidence type="ECO:0000313" key="20">
    <source>
        <dbReference type="EMBL" id="KAG1368806.1"/>
    </source>
</evidence>
<dbReference type="InterPro" id="IPR010908">
    <property type="entry name" value="Longin_dom"/>
</dbReference>
<dbReference type="FunFam" id="1.20.5.110:FF:000109">
    <property type="entry name" value="Vesicle-associated membrane protein 722"/>
    <property type="match status" value="1"/>
</dbReference>
<evidence type="ECO:0000256" key="11">
    <source>
        <dbReference type="ARBA" id="ARBA00023136"/>
    </source>
</evidence>
<comment type="subcellular location">
    <subcellularLocation>
        <location evidence="1">Endomembrane system</location>
    </subcellularLocation>
    <subcellularLocation>
        <location evidence="2">Membrane</location>
        <topology evidence="2">Single-pass type II membrane protein</topology>
    </subcellularLocation>
</comment>
<keyword evidence="10" id="KW-1133">Transmembrane helix</keyword>
<dbReference type="Pfam" id="PF10250">
    <property type="entry name" value="O-FucT"/>
    <property type="match status" value="1"/>
</dbReference>
<comment type="similarity">
    <text evidence="4">Belongs to the glycosyltransferase GT106 family.</text>
</comment>
<dbReference type="Gene3D" id="3.30.450.50">
    <property type="entry name" value="Longin domain"/>
    <property type="match status" value="1"/>
</dbReference>
<keyword evidence="7" id="KW-0808">Transferase</keyword>
<dbReference type="GO" id="GO:0016192">
    <property type="term" value="P:vesicle-mediated transport"/>
    <property type="evidence" value="ECO:0007669"/>
    <property type="project" value="InterPro"/>
</dbReference>
<feature type="domain" description="V-SNARE coiled-coil homology" evidence="19">
    <location>
        <begin position="130"/>
        <end position="206"/>
    </location>
</feature>
<dbReference type="OrthoDB" id="743588at2759"/>
<evidence type="ECO:0000256" key="14">
    <source>
        <dbReference type="ARBA" id="ARBA00023277"/>
    </source>
</evidence>
<evidence type="ECO:0000256" key="10">
    <source>
        <dbReference type="ARBA" id="ARBA00022989"/>
    </source>
</evidence>
<evidence type="ECO:0000256" key="12">
    <source>
        <dbReference type="ARBA" id="ARBA00023180"/>
    </source>
</evidence>
<evidence type="ECO:0000313" key="21">
    <source>
        <dbReference type="Proteomes" id="UP000797356"/>
    </source>
</evidence>
<comment type="similarity">
    <text evidence="5">Belongs to the synaptobrevin family.</text>
</comment>
<evidence type="ECO:0000256" key="1">
    <source>
        <dbReference type="ARBA" id="ARBA00004308"/>
    </source>
</evidence>
<reference evidence="20" key="1">
    <citation type="journal article" date="2017" name="Gigascience">
        <title>The genome draft of coconut (Cocos nucifera).</title>
        <authorList>
            <person name="Xiao Y."/>
            <person name="Xu P."/>
            <person name="Fan H."/>
            <person name="Baudouin L."/>
            <person name="Xia W."/>
            <person name="Bocs S."/>
            <person name="Xu J."/>
            <person name="Li Q."/>
            <person name="Guo A."/>
            <person name="Zhou L."/>
            <person name="Li J."/>
            <person name="Wu Y."/>
            <person name="Ma Z."/>
            <person name="Armero A."/>
            <person name="Issali A.E."/>
            <person name="Liu N."/>
            <person name="Peng M."/>
            <person name="Yang Y."/>
        </authorList>
    </citation>
    <scope>NUCLEOTIDE SEQUENCE</scope>
    <source>
        <tissue evidence="20">Spear leaf of Hainan Tall coconut</tissue>
    </source>
</reference>